<sequence length="346" mass="39601">MNKPKLLRDIRILRTFYGGKIPPEATNDSEQLRITLAKCKSTLANDIGDVAVHGIQEYEQSIDDNNDNTHNQNAFPLNVNMNLSPVKVNDNGKNDEKINPENTCYFEADGDEKTNIKISHTKTNDRHKTKSRKHYRQRKKRIKHAEQISSLSSESESPSEDDSSSCSDDQGRGKKSIKHTRKKYLKLKEKFQHYRDQFKQADGPMAMARDMSVSQMYNLERPSNFSNPEFLWYGNNYQRFPSFVPTAYYPPATRINPVAFNPNPYFYGSQICQKPLVYNYMQIPLRQTPFGNSGETVTTTSINNSSTSSTWHESNQPPQNELKDSDFQGLELLSSAVGMESMNTKK</sequence>
<dbReference type="Proteomes" id="UP001152795">
    <property type="component" value="Unassembled WGS sequence"/>
</dbReference>
<dbReference type="EMBL" id="CACRXK020010442">
    <property type="protein sequence ID" value="CAB4019413.1"/>
    <property type="molecule type" value="Genomic_DNA"/>
</dbReference>
<dbReference type="AlphaFoldDB" id="A0A6S7IPC8"/>
<feature type="region of interest" description="Disordered" evidence="1">
    <location>
        <begin position="290"/>
        <end position="326"/>
    </location>
</feature>
<name>A0A6S7IPC8_PARCT</name>
<keyword evidence="3" id="KW-1185">Reference proteome</keyword>
<evidence type="ECO:0000256" key="1">
    <source>
        <dbReference type="SAM" id="MobiDB-lite"/>
    </source>
</evidence>
<evidence type="ECO:0000313" key="2">
    <source>
        <dbReference type="EMBL" id="CAB4019413.1"/>
    </source>
</evidence>
<gene>
    <name evidence="2" type="ORF">PACLA_8A072279</name>
</gene>
<comment type="caution">
    <text evidence="2">The sequence shown here is derived from an EMBL/GenBank/DDBJ whole genome shotgun (WGS) entry which is preliminary data.</text>
</comment>
<organism evidence="2 3">
    <name type="scientific">Paramuricea clavata</name>
    <name type="common">Red gorgonian</name>
    <name type="synonym">Violescent sea-whip</name>
    <dbReference type="NCBI Taxonomy" id="317549"/>
    <lineage>
        <taxon>Eukaryota</taxon>
        <taxon>Metazoa</taxon>
        <taxon>Cnidaria</taxon>
        <taxon>Anthozoa</taxon>
        <taxon>Octocorallia</taxon>
        <taxon>Malacalcyonacea</taxon>
        <taxon>Plexauridae</taxon>
        <taxon>Paramuricea</taxon>
    </lineage>
</organism>
<feature type="compositionally biased region" description="Basic residues" evidence="1">
    <location>
        <begin position="125"/>
        <end position="143"/>
    </location>
</feature>
<feature type="compositionally biased region" description="Low complexity" evidence="1">
    <location>
        <begin position="298"/>
        <end position="310"/>
    </location>
</feature>
<accession>A0A6S7IPC8</accession>
<evidence type="ECO:0000313" key="3">
    <source>
        <dbReference type="Proteomes" id="UP001152795"/>
    </source>
</evidence>
<protein>
    <submittedName>
        <fullName evidence="2">Uncharacterized protein</fullName>
    </submittedName>
</protein>
<reference evidence="2" key="1">
    <citation type="submission" date="2020-04" db="EMBL/GenBank/DDBJ databases">
        <authorList>
            <person name="Alioto T."/>
            <person name="Alioto T."/>
            <person name="Gomez Garrido J."/>
        </authorList>
    </citation>
    <scope>NUCLEOTIDE SEQUENCE</scope>
    <source>
        <strain evidence="2">A484AB</strain>
    </source>
</reference>
<proteinExistence type="predicted"/>
<feature type="region of interest" description="Disordered" evidence="1">
    <location>
        <begin position="115"/>
        <end position="181"/>
    </location>
</feature>